<dbReference type="PANTHER" id="PTHR36091">
    <property type="entry name" value="ALTERED INHERITANCE OF MITOCHONDRIA PROTEIN 9, MITOCHONDRIAL"/>
    <property type="match status" value="1"/>
</dbReference>
<dbReference type="Proteomes" id="UP000467700">
    <property type="component" value="Unassembled WGS sequence"/>
</dbReference>
<evidence type="ECO:0000256" key="3">
    <source>
        <dbReference type="ARBA" id="ARBA00016197"/>
    </source>
</evidence>
<dbReference type="InterPro" id="IPR051035">
    <property type="entry name" value="Mito_inheritance_9"/>
</dbReference>
<dbReference type="PANTHER" id="PTHR36091:SF1">
    <property type="entry name" value="ALTERED INHERITANCE OF MITOCHONDRIA PROTEIN 9, MITOCHONDRIAL"/>
    <property type="match status" value="1"/>
</dbReference>
<reference evidence="8 9" key="1">
    <citation type="submission" date="2020-01" db="EMBL/GenBank/DDBJ databases">
        <authorList>
            <person name="Gupta K D."/>
        </authorList>
    </citation>
    <scope>NUCLEOTIDE SEQUENCE [LARGE SCALE GENOMIC DNA]</scope>
</reference>
<dbReference type="Gene3D" id="3.90.1200.10">
    <property type="match status" value="1"/>
</dbReference>
<sequence length="539" mass="61851">MWSRLAKTAPSKNWTTRGRSISTQIKDPKNLFSFTKGRWLYNNDKQLAARHVPFNISALADIGVKAAEARYCTSFEKLDEGLFNRAFLLRFDNDKELIARIPFPVAGPRHFMTASEVATMEYIRTELELPVPRVRAWSSHAESTAVGTEFIVYDKVPGVPLWSRWWDPEVKGIVAMNIITTIVFFERVMLDKRFSQIGSLYFKEDLPSFLQDRTLYSPKVTSTPNSERFHIGPSLYREFWRGGRAALDIDRGPWPDIHSFAHALSACERAWLKQRPEATSPKHLALLDDYDKLVPFLIPAITPFTLWHPDMHRGNILATETNPCEITGIIDWQSSLVGPFFMQATPSPLLHYSASPYVDYTPGSSTNPKFAPGYEGLNTEERRIADRAHKAAFRARAYELKMNEFNPAMADVVNQAPMRELSIQPIRAITRGTSEGLLAIRDALIDVSDYWDIIVRSHSKDPSTVPCPIHYTDIERERHMAEYESLIKPWRLRETLHEQLGLDPDGFVLSEKYEEVKEAHDMLREKLINEAEPEEKEWL</sequence>
<keyword evidence="4" id="KW-0809">Transit peptide</keyword>
<dbReference type="SUPFAM" id="SSF56112">
    <property type="entry name" value="Protein kinase-like (PK-like)"/>
    <property type="match status" value="1"/>
</dbReference>
<dbReference type="AlphaFoldDB" id="A0A8S0WE60"/>
<comment type="caution">
    <text evidence="8">The sequence shown here is derived from an EMBL/GenBank/DDBJ whole genome shotgun (WGS) entry which is preliminary data.</text>
</comment>
<proteinExistence type="inferred from homology"/>
<name>A0A8S0WE60_CYCAE</name>
<gene>
    <name evidence="8" type="ORF">AAE3_LOCUS2500</name>
</gene>
<evidence type="ECO:0000256" key="2">
    <source>
        <dbReference type="ARBA" id="ARBA00005543"/>
    </source>
</evidence>
<keyword evidence="5" id="KW-0496">Mitochondrion</keyword>
<dbReference type="OrthoDB" id="2831558at2759"/>
<feature type="domain" description="Aminoglycoside phosphotransferase" evidence="7">
    <location>
        <begin position="76"/>
        <end position="340"/>
    </location>
</feature>
<evidence type="ECO:0000256" key="6">
    <source>
        <dbReference type="ARBA" id="ARBA00031849"/>
    </source>
</evidence>
<evidence type="ECO:0000313" key="9">
    <source>
        <dbReference type="Proteomes" id="UP000467700"/>
    </source>
</evidence>
<dbReference type="InterPro" id="IPR011009">
    <property type="entry name" value="Kinase-like_dom_sf"/>
</dbReference>
<protein>
    <recommendedName>
        <fullName evidence="3">Altered inheritance of mitochondria protein 9, mitochondrial</fullName>
    </recommendedName>
    <alternativeName>
        <fullName evidence="6">Found in mitochondrial proteome protein 29</fullName>
    </alternativeName>
</protein>
<dbReference type="InterPro" id="IPR002575">
    <property type="entry name" value="Aminoglycoside_PTrfase"/>
</dbReference>
<evidence type="ECO:0000256" key="5">
    <source>
        <dbReference type="ARBA" id="ARBA00023128"/>
    </source>
</evidence>
<evidence type="ECO:0000313" key="8">
    <source>
        <dbReference type="EMBL" id="CAA7260073.1"/>
    </source>
</evidence>
<accession>A0A8S0WE60</accession>
<comment type="similarity">
    <text evidence="2">Belongs to the AIM9 family.</text>
</comment>
<dbReference type="EMBL" id="CACVBS010000028">
    <property type="protein sequence ID" value="CAA7260073.1"/>
    <property type="molecule type" value="Genomic_DNA"/>
</dbReference>
<dbReference type="GO" id="GO:0005739">
    <property type="term" value="C:mitochondrion"/>
    <property type="evidence" value="ECO:0007669"/>
    <property type="project" value="UniProtKB-SubCell"/>
</dbReference>
<dbReference type="Pfam" id="PF01636">
    <property type="entry name" value="APH"/>
    <property type="match status" value="1"/>
</dbReference>
<keyword evidence="9" id="KW-1185">Reference proteome</keyword>
<evidence type="ECO:0000256" key="1">
    <source>
        <dbReference type="ARBA" id="ARBA00004173"/>
    </source>
</evidence>
<evidence type="ECO:0000259" key="7">
    <source>
        <dbReference type="Pfam" id="PF01636"/>
    </source>
</evidence>
<organism evidence="8 9">
    <name type="scientific">Cyclocybe aegerita</name>
    <name type="common">Black poplar mushroom</name>
    <name type="synonym">Agrocybe aegerita</name>
    <dbReference type="NCBI Taxonomy" id="1973307"/>
    <lineage>
        <taxon>Eukaryota</taxon>
        <taxon>Fungi</taxon>
        <taxon>Dikarya</taxon>
        <taxon>Basidiomycota</taxon>
        <taxon>Agaricomycotina</taxon>
        <taxon>Agaricomycetes</taxon>
        <taxon>Agaricomycetidae</taxon>
        <taxon>Agaricales</taxon>
        <taxon>Agaricineae</taxon>
        <taxon>Bolbitiaceae</taxon>
        <taxon>Cyclocybe</taxon>
    </lineage>
</organism>
<comment type="subcellular location">
    <subcellularLocation>
        <location evidence="1">Mitochondrion</location>
    </subcellularLocation>
</comment>
<evidence type="ECO:0000256" key="4">
    <source>
        <dbReference type="ARBA" id="ARBA00022946"/>
    </source>
</evidence>